<gene>
    <name evidence="4" type="ORF">DDQ50_15315</name>
</gene>
<evidence type="ECO:0000256" key="1">
    <source>
        <dbReference type="SAM" id="MobiDB-lite"/>
    </source>
</evidence>
<dbReference type="EMBL" id="QEOP01000004">
    <property type="protein sequence ID" value="PVZ93348.1"/>
    <property type="molecule type" value="Genomic_DNA"/>
</dbReference>
<dbReference type="OrthoDB" id="5496837at2"/>
<evidence type="ECO:0000313" key="5">
    <source>
        <dbReference type="Proteomes" id="UP000244893"/>
    </source>
</evidence>
<dbReference type="PROSITE" id="PS50911">
    <property type="entry name" value="CHAP"/>
    <property type="match status" value="1"/>
</dbReference>
<feature type="domain" description="Peptidase C51" evidence="3">
    <location>
        <begin position="178"/>
        <end position="307"/>
    </location>
</feature>
<dbReference type="SUPFAM" id="SSF54001">
    <property type="entry name" value="Cysteine proteinases"/>
    <property type="match status" value="1"/>
</dbReference>
<organism evidence="4 5">
    <name type="scientific">Amnibacterium flavum</name>
    <dbReference type="NCBI Taxonomy" id="2173173"/>
    <lineage>
        <taxon>Bacteria</taxon>
        <taxon>Bacillati</taxon>
        <taxon>Actinomycetota</taxon>
        <taxon>Actinomycetes</taxon>
        <taxon>Micrococcales</taxon>
        <taxon>Microbacteriaceae</taxon>
        <taxon>Amnibacterium</taxon>
    </lineage>
</organism>
<keyword evidence="2" id="KW-0812">Transmembrane</keyword>
<sequence>MRDGGVTEAGRFVPETVGTPVASPLTRRELREAEQRREDESRRPRTTQAGARRVTVGRSAPGVRRSVPAASPRTAAPAPKRRTGPWRALVTVLVVPGLFATAALPAYAASVAEDGTVYAGAKTGQSLFVSANVSASTIDRGGLAATSDEEMAARLADPARTARTEEYEASGARELGDDYPWFAEEADVEGGGLSPLSYYYRECVDFVAWRLNRDAGVTQAPWKYTWFNLTPNGGDASQWASNWRSHGWPTGSEPVAGSVAWFNGNHVAYVKTVLDNGQIVIEEYNHGSTHKYGIRTIAATDVALFLYAPPR</sequence>
<comment type="caution">
    <text evidence="4">The sequence shown here is derived from an EMBL/GenBank/DDBJ whole genome shotgun (WGS) entry which is preliminary data.</text>
</comment>
<protein>
    <submittedName>
        <fullName evidence="4">CHAP domain-containing protein</fullName>
    </submittedName>
</protein>
<keyword evidence="5" id="KW-1185">Reference proteome</keyword>
<feature type="region of interest" description="Disordered" evidence="1">
    <location>
        <begin position="1"/>
        <end position="82"/>
    </location>
</feature>
<evidence type="ECO:0000259" key="3">
    <source>
        <dbReference type="PROSITE" id="PS50911"/>
    </source>
</evidence>
<feature type="compositionally biased region" description="Low complexity" evidence="1">
    <location>
        <begin position="64"/>
        <end position="78"/>
    </location>
</feature>
<dbReference type="Pfam" id="PF05257">
    <property type="entry name" value="CHAP"/>
    <property type="match status" value="1"/>
</dbReference>
<dbReference type="InterPro" id="IPR038765">
    <property type="entry name" value="Papain-like_cys_pep_sf"/>
</dbReference>
<feature type="transmembrane region" description="Helical" evidence="2">
    <location>
        <begin position="88"/>
        <end position="108"/>
    </location>
</feature>
<evidence type="ECO:0000256" key="2">
    <source>
        <dbReference type="SAM" id="Phobius"/>
    </source>
</evidence>
<accession>A0A2V1HLA9</accession>
<dbReference type="AlphaFoldDB" id="A0A2V1HLA9"/>
<proteinExistence type="predicted"/>
<dbReference type="Proteomes" id="UP000244893">
    <property type="component" value="Unassembled WGS sequence"/>
</dbReference>
<keyword evidence="2" id="KW-1133">Transmembrane helix</keyword>
<dbReference type="Gene3D" id="3.90.1720.10">
    <property type="entry name" value="endopeptidase domain like (from Nostoc punctiforme)"/>
    <property type="match status" value="1"/>
</dbReference>
<reference evidence="4 5" key="1">
    <citation type="submission" date="2018-05" db="EMBL/GenBank/DDBJ databases">
        <title>Amnibacterium sp. M8JJ-5, whole genome shotgun sequence.</title>
        <authorList>
            <person name="Tuo L."/>
        </authorList>
    </citation>
    <scope>NUCLEOTIDE SEQUENCE [LARGE SCALE GENOMIC DNA]</scope>
    <source>
        <strain evidence="4 5">M8JJ-5</strain>
    </source>
</reference>
<feature type="compositionally biased region" description="Basic and acidic residues" evidence="1">
    <location>
        <begin position="26"/>
        <end position="43"/>
    </location>
</feature>
<name>A0A2V1HLA9_9MICO</name>
<evidence type="ECO:0000313" key="4">
    <source>
        <dbReference type="EMBL" id="PVZ93348.1"/>
    </source>
</evidence>
<keyword evidence="2" id="KW-0472">Membrane</keyword>
<dbReference type="InterPro" id="IPR007921">
    <property type="entry name" value="CHAP_dom"/>
</dbReference>